<evidence type="ECO:0000259" key="4">
    <source>
        <dbReference type="PROSITE" id="PS51671"/>
    </source>
</evidence>
<dbReference type="SUPFAM" id="SSF54631">
    <property type="entry name" value="CBS-domain pair"/>
    <property type="match status" value="1"/>
</dbReference>
<dbReference type="PROSITE" id="PS51371">
    <property type="entry name" value="CBS"/>
    <property type="match status" value="2"/>
</dbReference>
<feature type="domain" description="ACT" evidence="4">
    <location>
        <begin position="136"/>
        <end position="208"/>
    </location>
</feature>
<reference evidence="5 6" key="1">
    <citation type="submission" date="2018-08" db="EMBL/GenBank/DDBJ databases">
        <title>Meiothermus terrae DSM 26712 genome sequencing project.</title>
        <authorList>
            <person name="Da Costa M.S."/>
            <person name="Albuquerque L."/>
            <person name="Raposo P."/>
            <person name="Froufe H.J.C."/>
            <person name="Barroso C.S."/>
            <person name="Egas C."/>
        </authorList>
    </citation>
    <scope>NUCLEOTIDE SEQUENCE [LARGE SCALE GENOMIC DNA]</scope>
    <source>
        <strain evidence="5 6">DSM 26712</strain>
    </source>
</reference>
<protein>
    <submittedName>
        <fullName evidence="5">Hypoxic response protein 1</fullName>
    </submittedName>
</protein>
<name>A0A399EKS6_9DEIN</name>
<accession>A0A399EKS6</accession>
<dbReference type="InterPro" id="IPR051257">
    <property type="entry name" value="Diverse_CBS-Domain"/>
</dbReference>
<dbReference type="SMART" id="SM00116">
    <property type="entry name" value="CBS"/>
    <property type="match status" value="2"/>
</dbReference>
<gene>
    <name evidence="5" type="primary">hrp1_1</name>
    <name evidence="5" type="ORF">Mterra_02450</name>
</gene>
<feature type="domain" description="CBS" evidence="3">
    <location>
        <begin position="7"/>
        <end position="66"/>
    </location>
</feature>
<organism evidence="5 6">
    <name type="scientific">Calidithermus terrae</name>
    <dbReference type="NCBI Taxonomy" id="1408545"/>
    <lineage>
        <taxon>Bacteria</taxon>
        <taxon>Thermotogati</taxon>
        <taxon>Deinococcota</taxon>
        <taxon>Deinococci</taxon>
        <taxon>Thermales</taxon>
        <taxon>Thermaceae</taxon>
        <taxon>Calidithermus</taxon>
    </lineage>
</organism>
<dbReference type="Proteomes" id="UP000265715">
    <property type="component" value="Unassembled WGS sequence"/>
</dbReference>
<dbReference type="PROSITE" id="PS51671">
    <property type="entry name" value="ACT"/>
    <property type="match status" value="1"/>
</dbReference>
<dbReference type="Gene3D" id="3.10.580.10">
    <property type="entry name" value="CBS-domain"/>
    <property type="match status" value="1"/>
</dbReference>
<dbReference type="OrthoDB" id="9802114at2"/>
<dbReference type="CDD" id="cd04584">
    <property type="entry name" value="CBS_pair_AcuB_like"/>
    <property type="match status" value="1"/>
</dbReference>
<dbReference type="PANTHER" id="PTHR43080:SF2">
    <property type="entry name" value="CBS DOMAIN-CONTAINING PROTEIN"/>
    <property type="match status" value="1"/>
</dbReference>
<dbReference type="Pfam" id="PF00571">
    <property type="entry name" value="CBS"/>
    <property type="match status" value="2"/>
</dbReference>
<comment type="caution">
    <text evidence="5">The sequence shown here is derived from an EMBL/GenBank/DDBJ whole genome shotgun (WGS) entry which is preliminary data.</text>
</comment>
<dbReference type="Pfam" id="PF01842">
    <property type="entry name" value="ACT"/>
    <property type="match status" value="1"/>
</dbReference>
<evidence type="ECO:0000313" key="5">
    <source>
        <dbReference type="EMBL" id="RIH82992.1"/>
    </source>
</evidence>
<dbReference type="InterPro" id="IPR046342">
    <property type="entry name" value="CBS_dom_sf"/>
</dbReference>
<dbReference type="InterPro" id="IPR000644">
    <property type="entry name" value="CBS_dom"/>
</dbReference>
<evidence type="ECO:0000313" key="6">
    <source>
        <dbReference type="Proteomes" id="UP000265715"/>
    </source>
</evidence>
<dbReference type="PANTHER" id="PTHR43080">
    <property type="entry name" value="CBS DOMAIN-CONTAINING PROTEIN CBSX3, MITOCHONDRIAL"/>
    <property type="match status" value="1"/>
</dbReference>
<dbReference type="EMBL" id="QXDL01000103">
    <property type="protein sequence ID" value="RIH82992.1"/>
    <property type="molecule type" value="Genomic_DNA"/>
</dbReference>
<dbReference type="InterPro" id="IPR002912">
    <property type="entry name" value="ACT_dom"/>
</dbReference>
<dbReference type="RefSeq" id="WP_119315472.1">
    <property type="nucleotide sequence ID" value="NZ_QXDL01000103.1"/>
</dbReference>
<evidence type="ECO:0000259" key="3">
    <source>
        <dbReference type="PROSITE" id="PS51371"/>
    </source>
</evidence>
<proteinExistence type="predicted"/>
<feature type="domain" description="CBS" evidence="3">
    <location>
        <begin position="75"/>
        <end position="134"/>
    </location>
</feature>
<evidence type="ECO:0000256" key="1">
    <source>
        <dbReference type="ARBA" id="ARBA00023122"/>
    </source>
</evidence>
<evidence type="ECO:0000256" key="2">
    <source>
        <dbReference type="PROSITE-ProRule" id="PRU00703"/>
    </source>
</evidence>
<dbReference type="InterPro" id="IPR045865">
    <property type="entry name" value="ACT-like_dom_sf"/>
</dbReference>
<keyword evidence="1 2" id="KW-0129">CBS domain</keyword>
<keyword evidence="6" id="KW-1185">Reference proteome</keyword>
<dbReference type="AlphaFoldDB" id="A0A399EKS6"/>
<sequence length="209" mass="22898">MLVKDVMHSPVLTVSEELSLQEAHDLMYANRVRHLPVLREGRLVGVITDRDVRLACSPLAKGTAASPGTPVARVMSRPVITADPLDPVEEAARTMRTRKIGCLPVLEDDQLAGIVTGIDLLDALLKLTGVEKPSGRLELRLPDEPGQLALLTGYLADQGVNVHSLLTYPEDALTVRSVLRVNTQNTRALAEELRQQGLEVLWPPEKPWV</sequence>
<dbReference type="SUPFAM" id="SSF55021">
    <property type="entry name" value="ACT-like"/>
    <property type="match status" value="1"/>
</dbReference>